<evidence type="ECO:0000313" key="2">
    <source>
        <dbReference type="EMBL" id="MDM7854566.1"/>
    </source>
</evidence>
<organism evidence="2 3">
    <name type="scientific">Cellulomonas alba</name>
    <dbReference type="NCBI Taxonomy" id="3053467"/>
    <lineage>
        <taxon>Bacteria</taxon>
        <taxon>Bacillati</taxon>
        <taxon>Actinomycetota</taxon>
        <taxon>Actinomycetes</taxon>
        <taxon>Micrococcales</taxon>
        <taxon>Cellulomonadaceae</taxon>
        <taxon>Cellulomonas</taxon>
    </lineage>
</organism>
<keyword evidence="1" id="KW-0812">Transmembrane</keyword>
<keyword evidence="3" id="KW-1185">Reference proteome</keyword>
<comment type="caution">
    <text evidence="2">The sequence shown here is derived from an EMBL/GenBank/DDBJ whole genome shotgun (WGS) entry which is preliminary data.</text>
</comment>
<feature type="transmembrane region" description="Helical" evidence="1">
    <location>
        <begin position="162"/>
        <end position="183"/>
    </location>
</feature>
<gene>
    <name evidence="2" type="ORF">QRT04_06450</name>
</gene>
<feature type="transmembrane region" description="Helical" evidence="1">
    <location>
        <begin position="308"/>
        <end position="329"/>
    </location>
</feature>
<evidence type="ECO:0000313" key="3">
    <source>
        <dbReference type="Proteomes" id="UP001529338"/>
    </source>
</evidence>
<dbReference type="RefSeq" id="WP_289454339.1">
    <property type="nucleotide sequence ID" value="NZ_JAUCGQ010000001.1"/>
</dbReference>
<dbReference type="Pfam" id="PF12679">
    <property type="entry name" value="ABC2_membrane_2"/>
    <property type="match status" value="1"/>
</dbReference>
<feature type="transmembrane region" description="Helical" evidence="1">
    <location>
        <begin position="190"/>
        <end position="208"/>
    </location>
</feature>
<dbReference type="Proteomes" id="UP001529338">
    <property type="component" value="Unassembled WGS sequence"/>
</dbReference>
<reference evidence="2 3" key="1">
    <citation type="submission" date="2023-06" db="EMBL/GenBank/DDBJ databases">
        <title>Cellulomonas sp. MW4 Whole genome sequence.</title>
        <authorList>
            <person name="Park S."/>
        </authorList>
    </citation>
    <scope>NUCLEOTIDE SEQUENCE [LARGE SCALE GENOMIC DNA]</scope>
    <source>
        <strain evidence="2 3">MW4</strain>
    </source>
</reference>
<name>A0ABT7SEK7_9CELL</name>
<sequence>MTWLTWRQFRTQAWITLGILVALAVALAFAGAHIASLYRASGLATCTGATCSDLTDAFLAQARAGFTGPVRVLAVGVAYLAPALIGAFWGAPLVGRELETGTFRLVWTQSVSRARWLSVKLALLGAATALAAGVVALVVTWSSARVDGVSGRMEPLMFGSRGVVPVADALLAFAVGVLAGILLRRTVPAMAVTLAAVAAVQMAMPTWIRAHLVTPLSRSVPLDPTKGAGIGLQSDGHIRVWIEPHIPGAWILGSTTTLPSGKAFDGIADPTYCSRSQSPEKCLDWVAGKNLHSVVTYQPGSRFWTLQWIEAGIVVALAAVAVALCFWALRRRAA</sequence>
<proteinExistence type="predicted"/>
<keyword evidence="1" id="KW-1133">Transmembrane helix</keyword>
<accession>A0ABT7SEK7</accession>
<feature type="transmembrane region" description="Helical" evidence="1">
    <location>
        <begin position="72"/>
        <end position="94"/>
    </location>
</feature>
<dbReference type="EMBL" id="JAUCGQ010000001">
    <property type="protein sequence ID" value="MDM7854566.1"/>
    <property type="molecule type" value="Genomic_DNA"/>
</dbReference>
<feature type="transmembrane region" description="Helical" evidence="1">
    <location>
        <begin position="121"/>
        <end position="142"/>
    </location>
</feature>
<keyword evidence="1" id="KW-0472">Membrane</keyword>
<protein>
    <submittedName>
        <fullName evidence="2">ABC transporter permease subunit</fullName>
    </submittedName>
</protein>
<evidence type="ECO:0000256" key="1">
    <source>
        <dbReference type="SAM" id="Phobius"/>
    </source>
</evidence>